<dbReference type="Proteomes" id="UP000429785">
    <property type="component" value="Unassembled WGS sequence"/>
</dbReference>
<dbReference type="EMBL" id="WELG01000001">
    <property type="protein sequence ID" value="KAB7531633.1"/>
    <property type="molecule type" value="Genomic_DNA"/>
</dbReference>
<dbReference type="PROSITE" id="PS00018">
    <property type="entry name" value="EF_HAND_1"/>
    <property type="match status" value="1"/>
</dbReference>
<evidence type="ECO:0000313" key="3">
    <source>
        <dbReference type="Proteomes" id="UP000429785"/>
    </source>
</evidence>
<accession>A0A6I1E1E8</accession>
<dbReference type="RefSeq" id="WP_152131372.1">
    <property type="nucleotide sequence ID" value="NZ_WELG01000001.1"/>
</dbReference>
<comment type="caution">
    <text evidence="2">The sequence shown here is derived from an EMBL/GenBank/DDBJ whole genome shotgun (WGS) entry which is preliminary data.</text>
</comment>
<protein>
    <recommendedName>
        <fullName evidence="4">EF-hand domain-containing protein</fullName>
    </recommendedName>
</protein>
<feature type="transmembrane region" description="Helical" evidence="1">
    <location>
        <begin position="96"/>
        <end position="116"/>
    </location>
</feature>
<name>A0A6I1E1E8_9FLAO</name>
<feature type="transmembrane region" description="Helical" evidence="1">
    <location>
        <begin position="6"/>
        <end position="25"/>
    </location>
</feature>
<dbReference type="AlphaFoldDB" id="A0A6I1E1E8"/>
<feature type="transmembrane region" description="Helical" evidence="1">
    <location>
        <begin position="37"/>
        <end position="57"/>
    </location>
</feature>
<keyword evidence="1" id="KW-1133">Transmembrane helix</keyword>
<keyword evidence="1" id="KW-0812">Transmembrane</keyword>
<dbReference type="InterPro" id="IPR018247">
    <property type="entry name" value="EF_Hand_1_Ca_BS"/>
</dbReference>
<evidence type="ECO:0008006" key="4">
    <source>
        <dbReference type="Google" id="ProtNLM"/>
    </source>
</evidence>
<gene>
    <name evidence="2" type="ORF">F8C76_09105</name>
</gene>
<keyword evidence="1" id="KW-0472">Membrane</keyword>
<evidence type="ECO:0000313" key="2">
    <source>
        <dbReference type="EMBL" id="KAB7531633.1"/>
    </source>
</evidence>
<proteinExistence type="predicted"/>
<sequence length="133" mass="15179">MSYNQIGILLGICAVLIILLTWKRIHNPYLKSLWKSGLLAFSLYAVLLMAVEIRWHYIKAHAESFDLNGNGFVDLNEYSDEALKAMNRVTQDTARGFAFITVALLSGIISFTYLLVDFTVIRLKSKNTRINYE</sequence>
<organism evidence="2 3">
    <name type="scientific">Flagellimonas olearia</name>
    <dbReference type="NCBI Taxonomy" id="552546"/>
    <lineage>
        <taxon>Bacteria</taxon>
        <taxon>Pseudomonadati</taxon>
        <taxon>Bacteroidota</taxon>
        <taxon>Flavobacteriia</taxon>
        <taxon>Flavobacteriales</taxon>
        <taxon>Flavobacteriaceae</taxon>
        <taxon>Flagellimonas</taxon>
    </lineage>
</organism>
<reference evidence="2 3" key="1">
    <citation type="submission" date="2019-10" db="EMBL/GenBank/DDBJ databases">
        <title>Muricauda olearia CL-SS4 JCM15563 genome.</title>
        <authorList>
            <person name="Liu L."/>
        </authorList>
    </citation>
    <scope>NUCLEOTIDE SEQUENCE [LARGE SCALE GENOMIC DNA]</scope>
    <source>
        <strain evidence="2 3">CL-SS4</strain>
    </source>
</reference>
<evidence type="ECO:0000256" key="1">
    <source>
        <dbReference type="SAM" id="Phobius"/>
    </source>
</evidence>
<dbReference type="OrthoDB" id="1441205at2"/>